<dbReference type="Proteomes" id="UP000054736">
    <property type="component" value="Unassembled WGS sequence"/>
</dbReference>
<sequence>MPKAYCYLNQKTIDQLESIKKDEGHDSSSQTMKEMIELGIKVYLHNKDNPAVSEDEKRRLEKEEELNRQHTTHLLRLLAVSADIFRCVYDKNKLPEGSINADDHIAALKKKVDNFVDGYINN</sequence>
<keyword evidence="2" id="KW-1185">Reference proteome</keyword>
<protein>
    <recommendedName>
        <fullName evidence="3">Relaxosome protein TraM</fullName>
    </recommendedName>
</protein>
<evidence type="ECO:0000313" key="2">
    <source>
        <dbReference type="Proteomes" id="UP000054736"/>
    </source>
</evidence>
<evidence type="ECO:0008006" key="3">
    <source>
        <dbReference type="Google" id="ProtNLM"/>
    </source>
</evidence>
<dbReference type="RefSeq" id="WP_058495563.1">
    <property type="nucleotide sequence ID" value="NZ_CAAAIU010000018.1"/>
</dbReference>
<dbReference type="OrthoDB" id="5646655at2"/>
<accession>A0A0W0SWH0</accession>
<dbReference type="EMBL" id="LNXY01000020">
    <property type="protein sequence ID" value="KTC87641.1"/>
    <property type="molecule type" value="Genomic_DNA"/>
</dbReference>
<gene>
    <name evidence="1" type="ORF">Ldro_1260</name>
</gene>
<comment type="caution">
    <text evidence="1">The sequence shown here is derived from an EMBL/GenBank/DDBJ whole genome shotgun (WGS) entry which is preliminary data.</text>
</comment>
<evidence type="ECO:0000313" key="1">
    <source>
        <dbReference type="EMBL" id="KTC87641.1"/>
    </source>
</evidence>
<organism evidence="1 2">
    <name type="scientific">Legionella drozanskii LLAP-1</name>
    <dbReference type="NCBI Taxonomy" id="1212489"/>
    <lineage>
        <taxon>Bacteria</taxon>
        <taxon>Pseudomonadati</taxon>
        <taxon>Pseudomonadota</taxon>
        <taxon>Gammaproteobacteria</taxon>
        <taxon>Legionellales</taxon>
        <taxon>Legionellaceae</taxon>
        <taxon>Legionella</taxon>
    </lineage>
</organism>
<proteinExistence type="predicted"/>
<dbReference type="PATRIC" id="fig|1212489.4.peg.1327"/>
<reference evidence="1 2" key="1">
    <citation type="submission" date="2015-11" db="EMBL/GenBank/DDBJ databases">
        <title>Genomic analysis of 38 Legionella species identifies large and diverse effector repertoires.</title>
        <authorList>
            <person name="Burstein D."/>
            <person name="Amaro F."/>
            <person name="Zusman T."/>
            <person name="Lifshitz Z."/>
            <person name="Cohen O."/>
            <person name="Gilbert J.A."/>
            <person name="Pupko T."/>
            <person name="Shuman H.A."/>
            <person name="Segal G."/>
        </authorList>
    </citation>
    <scope>NUCLEOTIDE SEQUENCE [LARGE SCALE GENOMIC DNA]</scope>
    <source>
        <strain evidence="1 2">ATCC 700990</strain>
    </source>
</reference>
<dbReference type="AlphaFoldDB" id="A0A0W0SWH0"/>
<name>A0A0W0SWH0_9GAMM</name>